<dbReference type="SUPFAM" id="SSF55874">
    <property type="entry name" value="ATPase domain of HSP90 chaperone/DNA topoisomerase II/histidine kinase"/>
    <property type="match status" value="1"/>
</dbReference>
<feature type="domain" description="PAC" evidence="10">
    <location>
        <begin position="211"/>
        <end position="263"/>
    </location>
</feature>
<dbReference type="InterPro" id="IPR000700">
    <property type="entry name" value="PAS-assoc_C"/>
</dbReference>
<reference evidence="12" key="1">
    <citation type="submission" date="2016-10" db="EMBL/GenBank/DDBJ databases">
        <authorList>
            <person name="Varghese N."/>
            <person name="Submissions S."/>
        </authorList>
    </citation>
    <scope>NUCLEOTIDE SEQUENCE [LARGE SCALE GENOMIC DNA]</scope>
    <source>
        <strain evidence="12">SLH 33</strain>
    </source>
</reference>
<evidence type="ECO:0000256" key="6">
    <source>
        <dbReference type="PROSITE-ProRule" id="PRU00169"/>
    </source>
</evidence>
<dbReference type="STRING" id="1353158.SAMN04488587_0976"/>
<accession>A0A1H9ZCH5</accession>
<keyword evidence="12" id="KW-1185">Reference proteome</keyword>
<dbReference type="SUPFAM" id="SSF47384">
    <property type="entry name" value="Homodimeric domain of signal transducing histidine kinase"/>
    <property type="match status" value="1"/>
</dbReference>
<dbReference type="PANTHER" id="PTHR43547">
    <property type="entry name" value="TWO-COMPONENT HISTIDINE KINASE"/>
    <property type="match status" value="1"/>
</dbReference>
<feature type="domain" description="Histidine kinase" evidence="7">
    <location>
        <begin position="281"/>
        <end position="492"/>
    </location>
</feature>
<dbReference type="InterPro" id="IPR003661">
    <property type="entry name" value="HisK_dim/P_dom"/>
</dbReference>
<dbReference type="InterPro" id="IPR036097">
    <property type="entry name" value="HisK_dim/P_sf"/>
</dbReference>
<dbReference type="SUPFAM" id="SSF52172">
    <property type="entry name" value="CheY-like"/>
    <property type="match status" value="1"/>
</dbReference>
<feature type="domain" description="PAS" evidence="9">
    <location>
        <begin position="135"/>
        <end position="206"/>
    </location>
</feature>
<dbReference type="Pfam" id="PF02518">
    <property type="entry name" value="HATPase_c"/>
    <property type="match status" value="1"/>
</dbReference>
<dbReference type="SMART" id="SM00387">
    <property type="entry name" value="HATPase_c"/>
    <property type="match status" value="1"/>
</dbReference>
<dbReference type="Gene3D" id="1.10.287.130">
    <property type="match status" value="1"/>
</dbReference>
<feature type="modified residue" description="4-aspartylphosphate" evidence="6">
    <location>
        <position position="56"/>
    </location>
</feature>
<dbReference type="PANTHER" id="PTHR43547:SF2">
    <property type="entry name" value="HYBRID SIGNAL TRANSDUCTION HISTIDINE KINASE C"/>
    <property type="match status" value="1"/>
</dbReference>
<evidence type="ECO:0000259" key="8">
    <source>
        <dbReference type="PROSITE" id="PS50110"/>
    </source>
</evidence>
<dbReference type="SMART" id="SM00388">
    <property type="entry name" value="HisKA"/>
    <property type="match status" value="1"/>
</dbReference>
<proteinExistence type="predicted"/>
<dbReference type="Gene3D" id="3.40.50.2300">
    <property type="match status" value="1"/>
</dbReference>
<dbReference type="InterPro" id="IPR004358">
    <property type="entry name" value="Sig_transdc_His_kin-like_C"/>
</dbReference>
<dbReference type="InterPro" id="IPR011006">
    <property type="entry name" value="CheY-like_superfamily"/>
</dbReference>
<dbReference type="Gene3D" id="3.30.565.10">
    <property type="entry name" value="Histidine kinase-like ATPase, C-terminal domain"/>
    <property type="match status" value="1"/>
</dbReference>
<dbReference type="InterPro" id="IPR000014">
    <property type="entry name" value="PAS"/>
</dbReference>
<dbReference type="EMBL" id="FOHQ01000002">
    <property type="protein sequence ID" value="SES78527.1"/>
    <property type="molecule type" value="Genomic_DNA"/>
</dbReference>
<dbReference type="RefSeq" id="WP_091689506.1">
    <property type="nucleotide sequence ID" value="NZ_CAAGSJ010000001.1"/>
</dbReference>
<dbReference type="InterPro" id="IPR003594">
    <property type="entry name" value="HATPase_dom"/>
</dbReference>
<evidence type="ECO:0000259" key="10">
    <source>
        <dbReference type="PROSITE" id="PS50113"/>
    </source>
</evidence>
<evidence type="ECO:0000256" key="5">
    <source>
        <dbReference type="ARBA" id="ARBA00022777"/>
    </source>
</evidence>
<dbReference type="PROSITE" id="PS50112">
    <property type="entry name" value="PAS"/>
    <property type="match status" value="1"/>
</dbReference>
<keyword evidence="5" id="KW-0418">Kinase</keyword>
<dbReference type="Pfam" id="PF08448">
    <property type="entry name" value="PAS_4"/>
    <property type="match status" value="1"/>
</dbReference>
<dbReference type="SUPFAM" id="SSF55785">
    <property type="entry name" value="PYP-like sensor domain (PAS domain)"/>
    <property type="match status" value="1"/>
</dbReference>
<dbReference type="InterPro" id="IPR013656">
    <property type="entry name" value="PAS_4"/>
</dbReference>
<evidence type="ECO:0000256" key="1">
    <source>
        <dbReference type="ARBA" id="ARBA00000085"/>
    </source>
</evidence>
<dbReference type="Gene3D" id="3.30.450.20">
    <property type="entry name" value="PAS domain"/>
    <property type="match status" value="1"/>
</dbReference>
<dbReference type="SMART" id="SM00086">
    <property type="entry name" value="PAC"/>
    <property type="match status" value="1"/>
</dbReference>
<dbReference type="Pfam" id="PF00072">
    <property type="entry name" value="Response_reg"/>
    <property type="match status" value="1"/>
</dbReference>
<evidence type="ECO:0000313" key="12">
    <source>
        <dbReference type="Proteomes" id="UP000243338"/>
    </source>
</evidence>
<dbReference type="InterPro" id="IPR001789">
    <property type="entry name" value="Sig_transdc_resp-reg_receiver"/>
</dbReference>
<dbReference type="SMART" id="SM00448">
    <property type="entry name" value="REC"/>
    <property type="match status" value="1"/>
</dbReference>
<dbReference type="PROSITE" id="PS50109">
    <property type="entry name" value="HIS_KIN"/>
    <property type="match status" value="1"/>
</dbReference>
<evidence type="ECO:0000256" key="3">
    <source>
        <dbReference type="ARBA" id="ARBA00022553"/>
    </source>
</evidence>
<dbReference type="GO" id="GO:0000155">
    <property type="term" value="F:phosphorelay sensor kinase activity"/>
    <property type="evidence" value="ECO:0007669"/>
    <property type="project" value="InterPro"/>
</dbReference>
<dbReference type="PROSITE" id="PS50110">
    <property type="entry name" value="RESPONSE_REGULATORY"/>
    <property type="match status" value="1"/>
</dbReference>
<protein>
    <recommendedName>
        <fullName evidence="2">histidine kinase</fullName>
        <ecNumber evidence="2">2.7.13.3</ecNumber>
    </recommendedName>
</protein>
<dbReference type="OrthoDB" id="3369at2157"/>
<dbReference type="InterPro" id="IPR001610">
    <property type="entry name" value="PAC"/>
</dbReference>
<dbReference type="EC" id="2.7.13.3" evidence="2"/>
<dbReference type="SMART" id="SM00091">
    <property type="entry name" value="PAS"/>
    <property type="match status" value="1"/>
</dbReference>
<dbReference type="CDD" id="cd17538">
    <property type="entry name" value="REC_D1_PleD-like"/>
    <property type="match status" value="1"/>
</dbReference>
<evidence type="ECO:0000313" key="11">
    <source>
        <dbReference type="EMBL" id="SES78527.1"/>
    </source>
</evidence>
<dbReference type="PROSITE" id="PS50113">
    <property type="entry name" value="PAC"/>
    <property type="match status" value="1"/>
</dbReference>
<comment type="catalytic activity">
    <reaction evidence="1">
        <text>ATP + protein L-histidine = ADP + protein N-phospho-L-histidine.</text>
        <dbReference type="EC" id="2.7.13.3"/>
    </reaction>
</comment>
<keyword evidence="4" id="KW-0808">Transferase</keyword>
<organism evidence="11 12">
    <name type="scientific">Methanococcoides vulcani</name>
    <dbReference type="NCBI Taxonomy" id="1353158"/>
    <lineage>
        <taxon>Archaea</taxon>
        <taxon>Methanobacteriati</taxon>
        <taxon>Methanobacteriota</taxon>
        <taxon>Stenosarchaea group</taxon>
        <taxon>Methanomicrobia</taxon>
        <taxon>Methanosarcinales</taxon>
        <taxon>Methanosarcinaceae</taxon>
        <taxon>Methanococcoides</taxon>
    </lineage>
</organism>
<feature type="domain" description="Response regulatory" evidence="8">
    <location>
        <begin position="8"/>
        <end position="123"/>
    </location>
</feature>
<evidence type="ECO:0000256" key="4">
    <source>
        <dbReference type="ARBA" id="ARBA00022679"/>
    </source>
</evidence>
<gene>
    <name evidence="11" type="ORF">SAMN04488587_0976</name>
</gene>
<dbReference type="NCBIfam" id="TIGR00229">
    <property type="entry name" value="sensory_box"/>
    <property type="match status" value="1"/>
</dbReference>
<evidence type="ECO:0000256" key="2">
    <source>
        <dbReference type="ARBA" id="ARBA00012438"/>
    </source>
</evidence>
<dbReference type="InterPro" id="IPR036890">
    <property type="entry name" value="HATPase_C_sf"/>
</dbReference>
<dbReference type="InterPro" id="IPR035965">
    <property type="entry name" value="PAS-like_dom_sf"/>
</dbReference>
<name>A0A1H9ZCH5_9EURY</name>
<dbReference type="AlphaFoldDB" id="A0A1H9ZCH5"/>
<dbReference type="Proteomes" id="UP000243338">
    <property type="component" value="Unassembled WGS sequence"/>
</dbReference>
<evidence type="ECO:0000259" key="7">
    <source>
        <dbReference type="PROSITE" id="PS50109"/>
    </source>
</evidence>
<evidence type="ECO:0000259" key="9">
    <source>
        <dbReference type="PROSITE" id="PS50112"/>
    </source>
</evidence>
<dbReference type="CDD" id="cd00130">
    <property type="entry name" value="PAS"/>
    <property type="match status" value="1"/>
</dbReference>
<sequence>MNDNSVPKILVVDDEPLNVELMEVYLSGDYEVIPAYGGAEGLEKVRTEDLDLVLLDVMMPGISGFDVCRTLKEDPLYQFIPVVMVTALSGKDDKIKSIEAGADDFLSKPVDRLELETRVKSLIKIRQLHTSLLAQRDQAQNYLDVAGVILLVLDKDQNVTLINRKGCEVLGRSEEGILGKNWFDSFLQPEKAEYPKKVFSRLLEGGIDELEYFENPILTADGEERLISWHNSILTDKKGNVTGVLSSGEDITERTKTEAALKDYAKQLEHSNELKDLFIDIIRHDLMNPAGAVKGFTDLLLKRGKLEDGDLRMLQAIKRTNTKLITMIESAATFAKIESVSEVKLKRMDLGGILNNVAQTLGPQLKGNRIKLNMSIEGPYPALVDPMIEQVFVNLLSNAIKYSPQNTCVSVEMEDLGREWRVKVIDQGFGILDEDKELVFERFKRMDKGNIKGTGLGLAIVRRIVDLHEGKVGVADNPNGNGSIFWVTLKKP</sequence>
<keyword evidence="3 6" id="KW-0597">Phosphoprotein</keyword>
<dbReference type="FunFam" id="3.30.565.10:FF:000006">
    <property type="entry name" value="Sensor histidine kinase WalK"/>
    <property type="match status" value="1"/>
</dbReference>
<dbReference type="InterPro" id="IPR005467">
    <property type="entry name" value="His_kinase_dom"/>
</dbReference>
<dbReference type="PRINTS" id="PR00344">
    <property type="entry name" value="BCTRLSENSOR"/>
</dbReference>